<dbReference type="RefSeq" id="WP_002768483.1">
    <property type="nucleotide sequence ID" value="NZ_HE972989.1"/>
</dbReference>
<dbReference type="PANTHER" id="PTHR44858:SF1">
    <property type="entry name" value="UDP-N-ACETYLGLUCOSAMINE--PEPTIDE N-ACETYLGLUCOSAMINYLTRANSFERASE SPINDLY-RELATED"/>
    <property type="match status" value="1"/>
</dbReference>
<keyword evidence="1" id="KW-0677">Repeat</keyword>
<comment type="caution">
    <text evidence="4">The sequence shown here is derived from an EMBL/GenBank/DDBJ whole genome shotgun (WGS) entry which is preliminary data.</text>
</comment>
<dbReference type="AlphaFoldDB" id="I4G4G1"/>
<dbReference type="InterPro" id="IPR050498">
    <property type="entry name" value="Ycf3"/>
</dbReference>
<reference evidence="4 5" key="1">
    <citation type="submission" date="2012-04" db="EMBL/GenBank/DDBJ databases">
        <authorList>
            <person name="Genoscope - CEA"/>
        </authorList>
    </citation>
    <scope>NUCLEOTIDE SEQUENCE [LARGE SCALE GENOMIC DNA]</scope>
    <source>
        <strain evidence="4 5">9443</strain>
    </source>
</reference>
<name>I4G4G1_MICAE</name>
<dbReference type="EMBL" id="CAIJ01000314">
    <property type="protein sequence ID" value="CCI02822.1"/>
    <property type="molecule type" value="Genomic_DNA"/>
</dbReference>
<protein>
    <submittedName>
        <fullName evidence="4">Uncharacterized protein</fullName>
    </submittedName>
</protein>
<feature type="repeat" description="TPR" evidence="3">
    <location>
        <begin position="3"/>
        <end position="36"/>
    </location>
</feature>
<evidence type="ECO:0000256" key="1">
    <source>
        <dbReference type="ARBA" id="ARBA00022737"/>
    </source>
</evidence>
<accession>I4G4G1</accession>
<dbReference type="HOGENOM" id="CLU_151099_1_0_3"/>
<dbReference type="Pfam" id="PF13414">
    <property type="entry name" value="TPR_11"/>
    <property type="match status" value="1"/>
</dbReference>
<keyword evidence="2 3" id="KW-0802">TPR repeat</keyword>
<dbReference type="PROSITE" id="PS50005">
    <property type="entry name" value="TPR"/>
    <property type="match status" value="1"/>
</dbReference>
<dbReference type="PANTHER" id="PTHR44858">
    <property type="entry name" value="TETRATRICOPEPTIDE REPEAT PROTEIN 6"/>
    <property type="match status" value="1"/>
</dbReference>
<dbReference type="Gene3D" id="1.25.40.10">
    <property type="entry name" value="Tetratricopeptide repeat domain"/>
    <property type="match status" value="1"/>
</dbReference>
<dbReference type="GO" id="GO:0046813">
    <property type="term" value="P:receptor-mediated virion attachment to host cell"/>
    <property type="evidence" value="ECO:0007669"/>
    <property type="project" value="TreeGrafter"/>
</dbReference>
<dbReference type="Proteomes" id="UP000003480">
    <property type="component" value="Unassembled WGS sequence"/>
</dbReference>
<gene>
    <name evidence="4" type="ORF">MICAC_3810007</name>
</gene>
<dbReference type="InterPro" id="IPR019734">
    <property type="entry name" value="TPR_rpt"/>
</dbReference>
<proteinExistence type="predicted"/>
<evidence type="ECO:0000313" key="5">
    <source>
        <dbReference type="Proteomes" id="UP000003480"/>
    </source>
</evidence>
<organism evidence="4 5">
    <name type="scientific">Microcystis aeruginosa PCC 9443</name>
    <dbReference type="NCBI Taxonomy" id="1160281"/>
    <lineage>
        <taxon>Bacteria</taxon>
        <taxon>Bacillati</taxon>
        <taxon>Cyanobacteriota</taxon>
        <taxon>Cyanophyceae</taxon>
        <taxon>Oscillatoriophycideae</taxon>
        <taxon>Chroococcales</taxon>
        <taxon>Microcystaceae</taxon>
        <taxon>Microcystis</taxon>
    </lineage>
</organism>
<evidence type="ECO:0000256" key="3">
    <source>
        <dbReference type="PROSITE-ProRule" id="PRU00339"/>
    </source>
</evidence>
<evidence type="ECO:0000313" key="4">
    <source>
        <dbReference type="EMBL" id="CCI02822.1"/>
    </source>
</evidence>
<dbReference type="GO" id="GO:0009279">
    <property type="term" value="C:cell outer membrane"/>
    <property type="evidence" value="ECO:0007669"/>
    <property type="project" value="TreeGrafter"/>
</dbReference>
<sequence length="96" mass="10904">MTAEEWFNRGCNKGELGDNQGAIADYNQAIQIKPDYAYAYIGRGNAKSNLGDKQGAIAEYNQAAQLYSQQGNMEWYRKALDNIKNLEKVFWGRLFS</sequence>
<dbReference type="SMART" id="SM00028">
    <property type="entry name" value="TPR"/>
    <property type="match status" value="2"/>
</dbReference>
<dbReference type="SUPFAM" id="SSF48452">
    <property type="entry name" value="TPR-like"/>
    <property type="match status" value="1"/>
</dbReference>
<evidence type="ECO:0000256" key="2">
    <source>
        <dbReference type="ARBA" id="ARBA00022803"/>
    </source>
</evidence>
<dbReference type="InterPro" id="IPR011990">
    <property type="entry name" value="TPR-like_helical_dom_sf"/>
</dbReference>